<evidence type="ECO:0000313" key="2">
    <source>
        <dbReference type="Proteomes" id="UP000603940"/>
    </source>
</evidence>
<proteinExistence type="predicted"/>
<gene>
    <name evidence="1" type="ORF">IBL25_15805</name>
</gene>
<dbReference type="RefSeq" id="WP_187779508.1">
    <property type="nucleotide sequence ID" value="NZ_JACTUZ010000076.1"/>
</dbReference>
<dbReference type="EMBL" id="JACTUZ010000076">
    <property type="protein sequence ID" value="MBC9178410.1"/>
    <property type="molecule type" value="Genomic_DNA"/>
</dbReference>
<name>A0ABR7RAH5_9PROT</name>
<comment type="caution">
    <text evidence="1">The sequence shown here is derived from an EMBL/GenBank/DDBJ whole genome shotgun (WGS) entry which is preliminary data.</text>
</comment>
<sequence length="51" mass="5560">MLLMLAKSFLELAQQAGGRAARRTHFLQLDNDLPLPLYAASALPDVASNHL</sequence>
<reference evidence="1 2" key="1">
    <citation type="journal article" date="2009" name="Int. J. Syst. Evol. Microbiol.">
        <title>Transfer of Teichococcus ludipueritiae and Muricoccus roseus to the genus Roseomonas, as Roseomonas ludipueritiae comb. nov. and Roseomonas rosea comb. nov., respectively, and emended description of the genus Roseomonas.</title>
        <authorList>
            <person name="Sanchez-Porro C."/>
            <person name="Gallego V."/>
            <person name="Busse H.J."/>
            <person name="Kampfer P."/>
            <person name="Ventosa A."/>
        </authorList>
    </citation>
    <scope>NUCLEOTIDE SEQUENCE [LARGE SCALE GENOMIC DNA]</scope>
    <source>
        <strain evidence="1 2">DSM 14915</strain>
    </source>
</reference>
<organism evidence="1 2">
    <name type="scientific">Pseudoroseomonas ludipueritiae</name>
    <dbReference type="NCBI Taxonomy" id="198093"/>
    <lineage>
        <taxon>Bacteria</taxon>
        <taxon>Pseudomonadati</taxon>
        <taxon>Pseudomonadota</taxon>
        <taxon>Alphaproteobacteria</taxon>
        <taxon>Acetobacterales</taxon>
        <taxon>Acetobacteraceae</taxon>
        <taxon>Pseudoroseomonas</taxon>
    </lineage>
</organism>
<protein>
    <submittedName>
        <fullName evidence="1">Uncharacterized protein</fullName>
    </submittedName>
</protein>
<evidence type="ECO:0000313" key="1">
    <source>
        <dbReference type="EMBL" id="MBC9178410.1"/>
    </source>
</evidence>
<keyword evidence="2" id="KW-1185">Reference proteome</keyword>
<dbReference type="Proteomes" id="UP000603940">
    <property type="component" value="Unassembled WGS sequence"/>
</dbReference>
<accession>A0ABR7RAH5</accession>